<protein>
    <submittedName>
        <fullName evidence="2">Uncharacterized protein</fullName>
    </submittedName>
</protein>
<dbReference type="EMBL" id="CP123584">
    <property type="protein sequence ID" value="WZK89021.1"/>
    <property type="molecule type" value="Genomic_DNA"/>
</dbReference>
<proteinExistence type="predicted"/>
<accession>A0ABZ2XSF5</accession>
<evidence type="ECO:0000313" key="3">
    <source>
        <dbReference type="Proteomes" id="UP001623232"/>
    </source>
</evidence>
<evidence type="ECO:0000313" key="2">
    <source>
        <dbReference type="EMBL" id="WZK89021.1"/>
    </source>
</evidence>
<keyword evidence="3" id="KW-1185">Reference proteome</keyword>
<gene>
    <name evidence="2" type="ORF">QEZ52_00285</name>
</gene>
<dbReference type="Proteomes" id="UP001623232">
    <property type="component" value="Chromosome"/>
</dbReference>
<feature type="compositionally biased region" description="Basic residues" evidence="1">
    <location>
        <begin position="10"/>
        <end position="19"/>
    </location>
</feature>
<dbReference type="RefSeq" id="WP_406646858.1">
    <property type="nucleotide sequence ID" value="NZ_CP123584.1"/>
</dbReference>
<sequence length="63" mass="6897">MGDETDKQPKPKARATRKPARVDLVNQNRKNGVLGTTARVLEKDIDAWLAKGWQRANPAADAG</sequence>
<feature type="region of interest" description="Disordered" evidence="1">
    <location>
        <begin position="1"/>
        <end position="20"/>
    </location>
</feature>
<evidence type="ECO:0000256" key="1">
    <source>
        <dbReference type="SAM" id="MobiDB-lite"/>
    </source>
</evidence>
<organism evidence="2 3">
    <name type="scientific">Aliisedimentitalea scapharcae</name>
    <dbReference type="NCBI Taxonomy" id="1524259"/>
    <lineage>
        <taxon>Bacteria</taxon>
        <taxon>Pseudomonadati</taxon>
        <taxon>Pseudomonadota</taxon>
        <taxon>Alphaproteobacteria</taxon>
        <taxon>Rhodobacterales</taxon>
        <taxon>Roseobacteraceae</taxon>
        <taxon>Aliisedimentitalea</taxon>
    </lineage>
</organism>
<reference evidence="2 3" key="1">
    <citation type="submission" date="2023-04" db="EMBL/GenBank/DDBJ databases">
        <title>Complete genome sequence of Alisedimentitalea scapharcae.</title>
        <authorList>
            <person name="Rong J.-C."/>
            <person name="Yi M.-L."/>
            <person name="Zhao Q."/>
        </authorList>
    </citation>
    <scope>NUCLEOTIDE SEQUENCE [LARGE SCALE GENOMIC DNA]</scope>
    <source>
        <strain evidence="2 3">KCTC 42119</strain>
    </source>
</reference>
<name>A0ABZ2XSF5_9RHOB</name>